<evidence type="ECO:0000256" key="13">
    <source>
        <dbReference type="SAM" id="MobiDB-lite"/>
    </source>
</evidence>
<dbReference type="SMART" id="SM00239">
    <property type="entry name" value="C2"/>
    <property type="match status" value="2"/>
</dbReference>
<feature type="compositionally biased region" description="Polar residues" evidence="13">
    <location>
        <begin position="2945"/>
        <end position="2956"/>
    </location>
</feature>
<feature type="region of interest" description="Disordered" evidence="13">
    <location>
        <begin position="735"/>
        <end position="759"/>
    </location>
</feature>
<feature type="compositionally biased region" description="Polar residues" evidence="13">
    <location>
        <begin position="1820"/>
        <end position="1840"/>
    </location>
</feature>
<dbReference type="InterPro" id="IPR001478">
    <property type="entry name" value="PDZ"/>
</dbReference>
<dbReference type="InterPro" id="IPR036034">
    <property type="entry name" value="PDZ_sf"/>
</dbReference>
<evidence type="ECO:0000259" key="15">
    <source>
        <dbReference type="PROSITE" id="PS50106"/>
    </source>
</evidence>
<feature type="compositionally biased region" description="Polar residues" evidence="13">
    <location>
        <begin position="13"/>
        <end position="35"/>
    </location>
</feature>
<keyword evidence="12" id="KW-0175">Coiled coil</keyword>
<feature type="compositionally biased region" description="Basic and acidic residues" evidence="13">
    <location>
        <begin position="43"/>
        <end position="55"/>
    </location>
</feature>
<evidence type="ECO:0000256" key="8">
    <source>
        <dbReference type="ARBA" id="ARBA00023302"/>
    </source>
</evidence>
<dbReference type="Pfam" id="PF00595">
    <property type="entry name" value="PDZ"/>
    <property type="match status" value="1"/>
</dbReference>
<protein>
    <recommendedName>
        <fullName evidence="10">Protein piccolo</fullName>
    </recommendedName>
    <alternativeName>
        <fullName evidence="11">Aczonin</fullName>
    </alternativeName>
</protein>
<feature type="region of interest" description="Disordered" evidence="13">
    <location>
        <begin position="1917"/>
        <end position="2001"/>
    </location>
</feature>
<dbReference type="PANTHER" id="PTHR14113:SF6">
    <property type="entry name" value="PROTEIN PICCOLO"/>
    <property type="match status" value="1"/>
</dbReference>
<feature type="region of interest" description="Disordered" evidence="13">
    <location>
        <begin position="2650"/>
        <end position="2672"/>
    </location>
</feature>
<dbReference type="InterPro" id="IPR035892">
    <property type="entry name" value="C2_domain_sf"/>
</dbReference>
<evidence type="ECO:0000313" key="17">
    <source>
        <dbReference type="Proteomes" id="UP000648918"/>
    </source>
</evidence>
<evidence type="ECO:0000256" key="12">
    <source>
        <dbReference type="SAM" id="Coils"/>
    </source>
</evidence>
<feature type="compositionally biased region" description="Basic and acidic residues" evidence="13">
    <location>
        <begin position="300"/>
        <end position="311"/>
    </location>
</feature>
<dbReference type="GO" id="GO:0098882">
    <property type="term" value="F:structural constituent of presynaptic active zone"/>
    <property type="evidence" value="ECO:0007669"/>
    <property type="project" value="TreeGrafter"/>
</dbReference>
<feature type="compositionally biased region" description="Acidic residues" evidence="13">
    <location>
        <begin position="1728"/>
        <end position="1737"/>
    </location>
</feature>
<feature type="compositionally biased region" description="Low complexity" evidence="13">
    <location>
        <begin position="3132"/>
        <end position="3142"/>
    </location>
</feature>
<feature type="compositionally biased region" description="Basic and acidic residues" evidence="13">
    <location>
        <begin position="89"/>
        <end position="112"/>
    </location>
</feature>
<feature type="region of interest" description="Disordered" evidence="13">
    <location>
        <begin position="2907"/>
        <end position="2956"/>
    </location>
</feature>
<feature type="compositionally biased region" description="Acidic residues" evidence="13">
    <location>
        <begin position="124"/>
        <end position="134"/>
    </location>
</feature>
<comment type="subcellular location">
    <subcellularLocation>
        <location evidence="9">Presynaptic active zone</location>
    </subcellularLocation>
</comment>
<dbReference type="GO" id="GO:0035418">
    <property type="term" value="P:protein localization to synapse"/>
    <property type="evidence" value="ECO:0007669"/>
    <property type="project" value="TreeGrafter"/>
</dbReference>
<keyword evidence="3" id="KW-0863">Zinc-finger</keyword>
<feature type="region of interest" description="Disordered" evidence="13">
    <location>
        <begin position="3185"/>
        <end position="3251"/>
    </location>
</feature>
<dbReference type="GO" id="GO:0048788">
    <property type="term" value="C:cytoskeleton of presynaptic active zone"/>
    <property type="evidence" value="ECO:0007669"/>
    <property type="project" value="TreeGrafter"/>
</dbReference>
<evidence type="ECO:0000313" key="16">
    <source>
        <dbReference type="EMBL" id="NXD81273.1"/>
    </source>
</evidence>
<reference evidence="16" key="1">
    <citation type="submission" date="2019-09" db="EMBL/GenBank/DDBJ databases">
        <title>Bird 10,000 Genomes (B10K) Project - Family phase.</title>
        <authorList>
            <person name="Zhang G."/>
        </authorList>
    </citation>
    <scope>NUCLEOTIDE SEQUENCE</scope>
    <source>
        <strain evidence="16">B10K-DU-024-03</strain>
        <tissue evidence="16">Muscle</tissue>
    </source>
</reference>
<dbReference type="GO" id="GO:0008270">
    <property type="term" value="F:zinc ion binding"/>
    <property type="evidence" value="ECO:0007669"/>
    <property type="project" value="UniProtKB-KW"/>
</dbReference>
<organism evidence="16 17">
    <name type="scientific">Halcyon senegalensis</name>
    <dbReference type="NCBI Taxonomy" id="342381"/>
    <lineage>
        <taxon>Eukaryota</taxon>
        <taxon>Metazoa</taxon>
        <taxon>Chordata</taxon>
        <taxon>Craniata</taxon>
        <taxon>Vertebrata</taxon>
        <taxon>Euteleostomi</taxon>
        <taxon>Archelosauria</taxon>
        <taxon>Archosauria</taxon>
        <taxon>Dinosauria</taxon>
        <taxon>Saurischia</taxon>
        <taxon>Theropoda</taxon>
        <taxon>Coelurosauria</taxon>
        <taxon>Aves</taxon>
        <taxon>Neognathae</taxon>
        <taxon>Neoaves</taxon>
        <taxon>Telluraves</taxon>
        <taxon>Coraciimorphae</taxon>
        <taxon>Coraciiformes</taxon>
        <taxon>Alcedinidae</taxon>
        <taxon>Halcyon</taxon>
    </lineage>
</organism>
<feature type="compositionally biased region" description="Polar residues" evidence="13">
    <location>
        <begin position="1960"/>
        <end position="1971"/>
    </location>
</feature>
<feature type="domain" description="PDZ" evidence="15">
    <location>
        <begin position="2758"/>
        <end position="2837"/>
    </location>
</feature>
<dbReference type="PRINTS" id="PR00360">
    <property type="entry name" value="C2DOMAIN"/>
</dbReference>
<dbReference type="OrthoDB" id="67700at2759"/>
<feature type="domain" description="C2" evidence="14">
    <location>
        <begin position="2956"/>
        <end position="3078"/>
    </location>
</feature>
<dbReference type="Gene3D" id="2.30.42.10">
    <property type="match status" value="1"/>
</dbReference>
<keyword evidence="6" id="KW-0770">Synapse</keyword>
<dbReference type="Pfam" id="PF00168">
    <property type="entry name" value="C2"/>
    <property type="match status" value="2"/>
</dbReference>
<keyword evidence="1" id="KW-0479">Metal-binding</keyword>
<feature type="compositionally biased region" description="Polar residues" evidence="13">
    <location>
        <begin position="736"/>
        <end position="759"/>
    </location>
</feature>
<feature type="compositionally biased region" description="Acidic residues" evidence="13">
    <location>
        <begin position="224"/>
        <end position="236"/>
    </location>
</feature>
<feature type="compositionally biased region" description="Acidic residues" evidence="13">
    <location>
        <begin position="433"/>
        <end position="446"/>
    </location>
</feature>
<keyword evidence="5" id="KW-0106">Calcium</keyword>
<feature type="non-terminal residue" evidence="16">
    <location>
        <position position="1"/>
    </location>
</feature>
<feature type="compositionally biased region" description="Acidic residues" evidence="13">
    <location>
        <begin position="290"/>
        <end position="299"/>
    </location>
</feature>
<feature type="compositionally biased region" description="Polar residues" evidence="13">
    <location>
        <begin position="374"/>
        <end position="391"/>
    </location>
</feature>
<dbReference type="InterPro" id="IPR001565">
    <property type="entry name" value="Synaptotagmin"/>
</dbReference>
<proteinExistence type="predicted"/>
<feature type="coiled-coil region" evidence="12">
    <location>
        <begin position="2017"/>
        <end position="2054"/>
    </location>
</feature>
<evidence type="ECO:0000256" key="7">
    <source>
        <dbReference type="ARBA" id="ARBA00023273"/>
    </source>
</evidence>
<feature type="compositionally biased region" description="Basic and acidic residues" evidence="13">
    <location>
        <begin position="447"/>
        <end position="460"/>
    </location>
</feature>
<feature type="compositionally biased region" description="Polar residues" evidence="13">
    <location>
        <begin position="76"/>
        <end position="88"/>
    </location>
</feature>
<name>A0A851YWW8_9AVES</name>
<dbReference type="FunFam" id="2.60.40.150:FF:000149">
    <property type="entry name" value="Piccolo presynaptic cytomatrix protein"/>
    <property type="match status" value="1"/>
</dbReference>
<feature type="region of interest" description="Disordered" evidence="13">
    <location>
        <begin position="1695"/>
        <end position="1763"/>
    </location>
</feature>
<feature type="compositionally biased region" description="Polar residues" evidence="13">
    <location>
        <begin position="3150"/>
        <end position="3162"/>
    </location>
</feature>
<feature type="region of interest" description="Disordered" evidence="13">
    <location>
        <begin position="1"/>
        <end position="529"/>
    </location>
</feature>
<feature type="region of interest" description="Disordered" evidence="13">
    <location>
        <begin position="1815"/>
        <end position="1880"/>
    </location>
</feature>
<feature type="region of interest" description="Disordered" evidence="13">
    <location>
        <begin position="844"/>
        <end position="870"/>
    </location>
</feature>
<dbReference type="InterPro" id="IPR000008">
    <property type="entry name" value="C2_dom"/>
</dbReference>
<dbReference type="PROSITE" id="PS50004">
    <property type="entry name" value="C2"/>
    <property type="match status" value="2"/>
</dbReference>
<dbReference type="SUPFAM" id="SSF49562">
    <property type="entry name" value="C2 domain (Calcium/lipid-binding domain, CaLB)"/>
    <property type="match status" value="2"/>
</dbReference>
<feature type="region of interest" description="Disordered" evidence="13">
    <location>
        <begin position="3086"/>
        <end position="3162"/>
    </location>
</feature>
<evidence type="ECO:0000256" key="4">
    <source>
        <dbReference type="ARBA" id="ARBA00022833"/>
    </source>
</evidence>
<dbReference type="GO" id="GO:0016020">
    <property type="term" value="C:membrane"/>
    <property type="evidence" value="ECO:0007669"/>
    <property type="project" value="InterPro"/>
</dbReference>
<dbReference type="CDD" id="cd04031">
    <property type="entry name" value="C2A_RIM1alpha"/>
    <property type="match status" value="1"/>
</dbReference>
<accession>A0A851YWW8</accession>
<sequence>EKEDDKSDTSSSHQQKSPQGLSDTGYSSDGISSSLGEIPSHIPSDEKDLLKESNNKDTVSQESPPSPSDLAKLESTVLSILEAQTSTFSDEKSVKSKELYETYSEQTKEQHKTKPLPVTPESYSSDEEDLEAIQEGEGTIVEDGKGSASSQADYKEKDEGDNVSARRQRYDSVEDSSESENSPIPRRKRRTSVGSSSSDEYKRDDSQGSGDEEDFIRKQIIEMSADEDASGSEDDEFIRNQLKEISVTESQKKEEVKSKAKGAAGKHRRMARKSSAGYDEDAGRRHSWHDDDDETFDESPEPKYRETKSQDSEELAVTGGGGLRRFKTIELNSTITNKYSEASEQQKGSLYFDEEPELEMESLTDSPEDRSRGEGSSSLHASSFTPGTSPTSVSSLDEDSDSSPSHKKLGGESKQQRKARHRSHGPLLPTIEDSSEEEELREEEELLKEQEKQRELEQQQRKSSSKKSKKDKDELRAQRRRERPKTPPSNLSPIEDASPTEELRQAAEMEELHRSSCSEYSPSIESDPEGFEISPEKIIEVQKVYKLPTAVSLYSPTDDQTAGLPKEESGQKTLKSAEEVYEEMMHKTLKSKSFQITSEKDEVFEKESLYGGMLIEDYIYESLVEDTYNGSIDTSLVMRQDESNEYIQQRGKEKKLRASEQIYEEPQKVTDLQEDYYSVETLHSMLPQEDIVSSSYIIPESHEIVVLDSTVTSTSEEKQLLDAEAAYEELMKRQRMQLTPGSSPTQPTSGFIPTSDTKVSSAGEIADSTSLTSSTTSAISDVSPVSSTALSIPDVKITQHFTAEEIEDEYLTDYAREIQEIISHETSMLTYSETLEGTASVLPSDTASLTSSTSSVSTTDSSSPIDSATTGYVDTADAVSKQADSEGIRIMSQVPLMSTKKYSEVSMPCQSITGATKKPSIASAMESVDQTAVCLTETAPSVVATTVMKPKQYAADAITFDTSKAEMEASRKMKTTVEAGIIKIHHEESHKELGVDTRITLTSTTSEKQPICIASVPVIEPASETSSVPTPSVVSKASIISVPSSAPAATSKPAETQPKPIGLSLTSSMTLNLVSSSEYKIASPTSPLSPHSNKSSPRLTKPSQETYVVITLPSEPGTPTEAITSQAVTSWPLEAPSKEQIPQPMQSIFTPSMKTSEIQSIADQSMYISGALQAIPVTTQSTFEKIPSSKSEAVTTEVTKTTVSVVKGPVPSFGLGSVAITIPPEPLHIVDQPRYRENGRFHPLGDVIDLRTLTKMDIEMRDSCMDLSAVSLDMRRQMPASDTCGRPVSTVQPAIINLSTACVADPSLSVVTETVTVMTCTATVSYTASTDSLVDLGHAMTTPLQLTTSKHFEPAYRVTRSQAFSAGRDEVPINLSLGTSTHAVTWATTKPVTVPPVGVTNGWTDLSTSQEPMESGVVDLSTTKSHRTVVTMNEAASGIVTTVIEDDEKPVDLTAGRRAVCCDMVYKLPFGRSCTAQQPPTTLPEDRFGYRDDHYQYDRSGSYGYRGMGGMKPSMSDTNLSEAGLFAYKSKNSFDYRVGATDAALQLEQFQQLQQQLHQQLEEQKIRQIYQYGYDPSGTGSPQTTTDQTLLEGQYATTENGQFWPTDDATTTASGVLGIEIPQSQTWYTVQSDGITQYIPRSGILSSVSEMSLKDIDVREEKQLKKRSSMPKLRGTYGELEETLEEEPRCFKKIVDSGVQTDDEDGADRGYTNRRRRTKKSVDTSVQTDDEDQDEWDLSSRSRRKPRVGKYSESTAEADKAKQFSRVSSIAVQTVAEISVQTEPVGTIRTPSVRARLDAKVEIIKHISAPEKTYKGESLGCQTETESDTQSPPYLSASSPQKDKKRPTPLEIGYSSHLRPDSTLQVVPSPPKSPKVLYSPISPVSPSKVIESAFVPYEKPVTDDISPQKMLHADIAKVPPSSPKTAKMMQRSMSDPKPLSPTAEDSSRAQFQYTEGFMTKGSSSITPSGTQKKVKRTLPNPPPEEATTGTQSPYTSVGSVSRRRICRTNTMARAKILQDIDRELDLVERESAKLRKKQAELDEEEKEIDAKLRYLEMGINRRKEALLKEREKRERAYLQGVAEERDYMSDSEVNNTRSTRIETQHGLERPRTAPQTEFNQFMPPQTQPETQFAPATSPYAQYQYSSPALPTQAPTQFTQQSHYQQQQPLYHQQVSPYQTQTAFQTGATMSFTPQAQPPPTQQPSYQLPSQMMVIQPKPRQTTLYLEPKITTNYDVIRNQPLMIAPVSTDNNYAVSQLGSKYSTLDLRIGLDERNSIASSPISSISADSFYADIDHHHTPRNYVLIDDIGELTKGTGTLGSSFSLHEKDLTKTDRLLRTAEARRAQEVSDFLAPLQTSSRLHSYVKADEDPMEDPYELKLLKHQIKQEFRRGAESLDHLAGLSQYYHAEGSYRHFPKSEKYSIGRLTLEKQAAKQLPAALLYQKQSKHKKALIDPKLTKFSPIQESRDLEPDYSSYMTSSTSTLGGITTRARLLQDDITFGLRKNITDQQKYIGPPLTSSIGAGLGTALGPAMRTTLQEEADKSYSSGSRSRPSSRPSSVYGLDLSLKRDSSSSSLRLKAQETEPLDVSFSHAAPSGRTKPTSLPISQSRGRIPIVAQNSEEESPLSPVGQPMGMARAAAGPLPPISADTRDQFGSSHSLPEVQQHMREESRTRGYDRDIAFIMDDFQHAMSDSEAYHLRREETDWFDKPRESRLENGHALDRRLPEKLSHSRPPSQHQDQVSCQINGKPLQYIFPHTRLKLLRDPKDHTVSGNGLGIRVVGGKEIPGSSGEIGAYVAKILPGGNAEQTGKLIEGMQVLEWNGIPLTGKTYEEVQSIIIQQSGEAEICVRLDLNMLSDSENPQHLELHEPVKATVDKAKSPGVDPKQLAAELQKVSLQQSPLVACSGVEKGSHVHSGTTSATSSSVPSPGQPGSPSVSKKRHSSKPMETTKTASHPITGEIQLQVNYDKHLGNLIIHILQARNLAPRDNNGYSDPFVKVYLLPGRGAEYKRRTKYVQKSLNPEWNQTVIYKNLSMEQLKKKTLEVTVWDYDRFSSNDFLGEVLIELSSISQLDNTPRWYPLKEQSENIDHGKSHSGQSSQQSPKPSVIKSRSHGIFPDPSKDMQVPTIEKSHSSPGSSKSSSEGHLRSHGPSRSQSKTSVTQTHLEDAGAAIAAAEAAVQQLRLQPTRSTNHRPAESSVSTGSSASSFGSGYSMDSEGSSSATGESNLFPIPRIGKMSQNGQEPVKQSGVGLTDAEGKTQVMGEIKIALKKEMKTDGEQLIVEILQCRNITYKFKSPDHLPDLYVKLYVVNISTQKRVIKKKTRVCRHDREPSFNETFRFSLSPAGHSLQILLVSNGGKFMKKTLIGEAYIWLDKVDLRKRIVNWHKLLVSSTQTH</sequence>
<evidence type="ECO:0000256" key="10">
    <source>
        <dbReference type="ARBA" id="ARBA00070121"/>
    </source>
</evidence>
<dbReference type="FunFam" id="2.60.40.150:FF:000137">
    <property type="entry name" value="Piccolo presynaptic cytomatrix protein"/>
    <property type="match status" value="1"/>
</dbReference>
<evidence type="ECO:0000256" key="6">
    <source>
        <dbReference type="ARBA" id="ARBA00023018"/>
    </source>
</evidence>
<keyword evidence="8" id="KW-0111">Calcium/phospholipid-binding</keyword>
<feature type="compositionally biased region" description="Acidic residues" evidence="13">
    <location>
        <begin position="352"/>
        <end position="362"/>
    </location>
</feature>
<evidence type="ECO:0000256" key="5">
    <source>
        <dbReference type="ARBA" id="ARBA00022837"/>
    </source>
</evidence>
<dbReference type="GO" id="GO:0005544">
    <property type="term" value="F:calcium-dependent phospholipid binding"/>
    <property type="evidence" value="ECO:0007669"/>
    <property type="project" value="UniProtKB-KW"/>
</dbReference>
<keyword evidence="2" id="KW-0677">Repeat</keyword>
<feature type="compositionally biased region" description="Basic and acidic residues" evidence="13">
    <location>
        <begin position="501"/>
        <end position="516"/>
    </location>
</feature>
<keyword evidence="7" id="KW-0966">Cell projection</keyword>
<gene>
    <name evidence="16" type="primary">Pclo</name>
    <name evidence="16" type="ORF">HALSEN_R09825</name>
</gene>
<feature type="compositionally biased region" description="Polar residues" evidence="13">
    <location>
        <begin position="2598"/>
        <end position="2609"/>
    </location>
</feature>
<dbReference type="GO" id="GO:1904071">
    <property type="term" value="P:presynaptic active zone assembly"/>
    <property type="evidence" value="ECO:0007669"/>
    <property type="project" value="TreeGrafter"/>
</dbReference>
<evidence type="ECO:0000256" key="1">
    <source>
        <dbReference type="ARBA" id="ARBA00022723"/>
    </source>
</evidence>
<keyword evidence="17" id="KW-1185">Reference proteome</keyword>
<feature type="compositionally biased region" description="Low complexity" evidence="13">
    <location>
        <begin position="2543"/>
        <end position="2564"/>
    </location>
</feature>
<feature type="compositionally biased region" description="Polar residues" evidence="13">
    <location>
        <begin position="1987"/>
        <end position="1999"/>
    </location>
</feature>
<dbReference type="PRINTS" id="PR00399">
    <property type="entry name" value="SYNAPTOTAGMN"/>
</dbReference>
<dbReference type="GO" id="GO:0098978">
    <property type="term" value="C:glutamatergic synapse"/>
    <property type="evidence" value="ECO:0007669"/>
    <property type="project" value="TreeGrafter"/>
</dbReference>
<dbReference type="Proteomes" id="UP000648918">
    <property type="component" value="Unassembled WGS sequence"/>
</dbReference>
<feature type="compositionally biased region" description="Polar residues" evidence="13">
    <location>
        <begin position="330"/>
        <end position="348"/>
    </location>
</feature>
<dbReference type="EMBL" id="WBNJ01000156">
    <property type="protein sequence ID" value="NXD81273.1"/>
    <property type="molecule type" value="Genomic_DNA"/>
</dbReference>
<evidence type="ECO:0000256" key="9">
    <source>
        <dbReference type="ARBA" id="ARBA00034101"/>
    </source>
</evidence>
<dbReference type="GO" id="GO:0030424">
    <property type="term" value="C:axon"/>
    <property type="evidence" value="ECO:0007669"/>
    <property type="project" value="TreeGrafter"/>
</dbReference>
<feature type="compositionally biased region" description="Low complexity" evidence="13">
    <location>
        <begin position="3196"/>
        <end position="3220"/>
    </location>
</feature>
<feature type="compositionally biased region" description="Low complexity" evidence="13">
    <location>
        <begin position="3093"/>
        <end position="3105"/>
    </location>
</feature>
<feature type="region of interest" description="Disordered" evidence="13">
    <location>
        <begin position="1081"/>
        <end position="1103"/>
    </location>
</feature>
<evidence type="ECO:0000256" key="11">
    <source>
        <dbReference type="ARBA" id="ARBA00083569"/>
    </source>
</evidence>
<evidence type="ECO:0000256" key="3">
    <source>
        <dbReference type="ARBA" id="ARBA00022771"/>
    </source>
</evidence>
<evidence type="ECO:0000259" key="14">
    <source>
        <dbReference type="PROSITE" id="PS50004"/>
    </source>
</evidence>
<feature type="compositionally biased region" description="Low complexity" evidence="13">
    <location>
        <begin position="2913"/>
        <end position="2936"/>
    </location>
</feature>
<evidence type="ECO:0000256" key="2">
    <source>
        <dbReference type="ARBA" id="ARBA00022737"/>
    </source>
</evidence>
<dbReference type="PROSITE" id="PS50106">
    <property type="entry name" value="PDZ"/>
    <property type="match status" value="1"/>
</dbReference>
<dbReference type="InterPro" id="IPR052098">
    <property type="entry name" value="Presynaptic_Scaffold_Bsn/Pclo"/>
</dbReference>
<dbReference type="CDD" id="cd06714">
    <property type="entry name" value="PDZ_RIM-like"/>
    <property type="match status" value="1"/>
</dbReference>
<dbReference type="SUPFAM" id="SSF50156">
    <property type="entry name" value="PDZ domain-like"/>
    <property type="match status" value="1"/>
</dbReference>
<feature type="region of interest" description="Disordered" evidence="13">
    <location>
        <begin position="2537"/>
        <end position="2609"/>
    </location>
</feature>
<dbReference type="SMART" id="SM00228">
    <property type="entry name" value="PDZ"/>
    <property type="match status" value="1"/>
</dbReference>
<dbReference type="PANTHER" id="PTHR14113">
    <property type="entry name" value="PICCOLO/BASSOON"/>
    <property type="match status" value="1"/>
</dbReference>
<feature type="domain" description="C2" evidence="14">
    <location>
        <begin position="3260"/>
        <end position="3385"/>
    </location>
</feature>
<dbReference type="GO" id="GO:0098982">
    <property type="term" value="C:GABA-ergic synapse"/>
    <property type="evidence" value="ECO:0007669"/>
    <property type="project" value="TreeGrafter"/>
</dbReference>
<dbReference type="Gene3D" id="2.60.40.150">
    <property type="entry name" value="C2 domain"/>
    <property type="match status" value="2"/>
</dbReference>
<keyword evidence="4" id="KW-0862">Zinc</keyword>
<comment type="caution">
    <text evidence="16">The sequence shown here is derived from an EMBL/GenBank/DDBJ whole genome shotgun (WGS) entry which is preliminary data.</text>
</comment>
<feature type="non-terminal residue" evidence="16">
    <location>
        <position position="3395"/>
    </location>
</feature>